<protein>
    <submittedName>
        <fullName evidence="2">Uncharacterized protein</fullName>
    </submittedName>
</protein>
<reference evidence="2 3" key="1">
    <citation type="submission" date="2021-06" db="EMBL/GenBank/DDBJ databases">
        <title>Caerostris extrusa draft genome.</title>
        <authorList>
            <person name="Kono N."/>
            <person name="Arakawa K."/>
        </authorList>
    </citation>
    <scope>NUCLEOTIDE SEQUENCE [LARGE SCALE GENOMIC DNA]</scope>
</reference>
<proteinExistence type="predicted"/>
<keyword evidence="3" id="KW-1185">Reference proteome</keyword>
<evidence type="ECO:0000313" key="2">
    <source>
        <dbReference type="EMBL" id="GIY47329.1"/>
    </source>
</evidence>
<organism evidence="2 3">
    <name type="scientific">Caerostris extrusa</name>
    <name type="common">Bark spider</name>
    <name type="synonym">Caerostris bankana</name>
    <dbReference type="NCBI Taxonomy" id="172846"/>
    <lineage>
        <taxon>Eukaryota</taxon>
        <taxon>Metazoa</taxon>
        <taxon>Ecdysozoa</taxon>
        <taxon>Arthropoda</taxon>
        <taxon>Chelicerata</taxon>
        <taxon>Arachnida</taxon>
        <taxon>Araneae</taxon>
        <taxon>Araneomorphae</taxon>
        <taxon>Entelegynae</taxon>
        <taxon>Araneoidea</taxon>
        <taxon>Araneidae</taxon>
        <taxon>Caerostris</taxon>
    </lineage>
</organism>
<dbReference type="EMBL" id="BPLR01011566">
    <property type="protein sequence ID" value="GIY47329.1"/>
    <property type="molecule type" value="Genomic_DNA"/>
</dbReference>
<evidence type="ECO:0000256" key="1">
    <source>
        <dbReference type="SAM" id="MobiDB-lite"/>
    </source>
</evidence>
<gene>
    <name evidence="2" type="ORF">CEXT_228131</name>
</gene>
<accession>A0AAV4TMN9</accession>
<dbReference type="Proteomes" id="UP001054945">
    <property type="component" value="Unassembled WGS sequence"/>
</dbReference>
<feature type="region of interest" description="Disordered" evidence="1">
    <location>
        <begin position="51"/>
        <end position="76"/>
    </location>
</feature>
<feature type="compositionally biased region" description="Pro residues" evidence="1">
    <location>
        <begin position="52"/>
        <end position="63"/>
    </location>
</feature>
<dbReference type="AlphaFoldDB" id="A0AAV4TMN9"/>
<evidence type="ECO:0000313" key="3">
    <source>
        <dbReference type="Proteomes" id="UP001054945"/>
    </source>
</evidence>
<comment type="caution">
    <text evidence="2">The sequence shown here is derived from an EMBL/GenBank/DDBJ whole genome shotgun (WGS) entry which is preliminary data.</text>
</comment>
<sequence>MKFSILDAIQYKQRFILQSPKHGGKPCPGALLEERLCTKALETICLRQGVPPGLPTSGTPPPGANAGLRLRTDFVE</sequence>
<name>A0AAV4TMN9_CAEEX</name>